<dbReference type="EMBL" id="CP119078">
    <property type="protein sequence ID" value="WED44477.1"/>
    <property type="molecule type" value="Genomic_DNA"/>
</dbReference>
<dbReference type="Pfam" id="PF08874">
    <property type="entry name" value="DUF1835"/>
    <property type="match status" value="1"/>
</dbReference>
<dbReference type="RefSeq" id="WP_275090296.1">
    <property type="nucleotide sequence ID" value="NZ_CP119078.1"/>
</dbReference>
<name>A0ABY8AUV2_9GAMM</name>
<protein>
    <submittedName>
        <fullName evidence="2">DUF1835 domain-containing protein</fullName>
    </submittedName>
</protein>
<gene>
    <name evidence="2" type="ORF">PXX05_06745</name>
</gene>
<dbReference type="Proteomes" id="UP001222087">
    <property type="component" value="Chromosome"/>
</dbReference>
<evidence type="ECO:0000313" key="2">
    <source>
        <dbReference type="EMBL" id="WED44477.1"/>
    </source>
</evidence>
<evidence type="ECO:0000313" key="3">
    <source>
        <dbReference type="Proteomes" id="UP001222087"/>
    </source>
</evidence>
<sequence>MNSLHITNGDFSAELIKTACKTEDVIAWRDILYEGPVRGDLSFSVLGEERAKYLATAGYGDVESNLYSFQELEAQLLNLKNFKEIILWFEHDTYDQLQLLQVLTYLADTKVRAELSLICINHYPGVSPFLGLGQLDEQQIHALFPCRQKITNIQLQLAQKLWNGFTANEPTQLVQLVKGDLSALTFMKNALLRYFREFPSNHNGLTWTEQYILDSIIAGVDNVAELFRRLPLVEKEYFLGMGDITFKHVVRNLAEAVNPLVVIKQTVAEFEESELELSNLGERVANGDADWIILNGIDCWRGGVHLTLENVWRYSLATNEMIGPFNLKS</sequence>
<accession>A0ABY8AUV2</accession>
<feature type="domain" description="DUF1835" evidence="1">
    <location>
        <begin position="4"/>
        <end position="112"/>
    </location>
</feature>
<dbReference type="InterPro" id="IPR014973">
    <property type="entry name" value="DUF1835"/>
</dbReference>
<evidence type="ECO:0000259" key="1">
    <source>
        <dbReference type="Pfam" id="PF08874"/>
    </source>
</evidence>
<proteinExistence type="predicted"/>
<organism evidence="2 3">
    <name type="scientific">Legionella cardiaca</name>
    <dbReference type="NCBI Taxonomy" id="1071983"/>
    <lineage>
        <taxon>Bacteria</taxon>
        <taxon>Pseudomonadati</taxon>
        <taxon>Pseudomonadota</taxon>
        <taxon>Gammaproteobacteria</taxon>
        <taxon>Legionellales</taxon>
        <taxon>Legionellaceae</taxon>
        <taxon>Legionella</taxon>
    </lineage>
</organism>
<keyword evidence="3" id="KW-1185">Reference proteome</keyword>
<reference evidence="2 3" key="1">
    <citation type="submission" date="2023-02" db="EMBL/GenBank/DDBJ databases">
        <title>Genome Sequence of L. cardiaca H63T.</title>
        <authorList>
            <person name="Lopez A.E."/>
            <person name="Cianciotto N.P."/>
        </authorList>
    </citation>
    <scope>NUCLEOTIDE SEQUENCE [LARGE SCALE GENOMIC DNA]</scope>
    <source>
        <strain evidence="2 3">H63</strain>
    </source>
</reference>